<sequence length="393" mass="45592">MNYISTQLQLFLRDTVHPQNLAGQQISEEEFSRWKSFLKEEISGTLLAIQNSTSTSNGKEAKDLRAAVAIVYHLSNTVNRYLTRYLPVWKRHNQAKEIKTHYKYTIALLNRLQSSIYEWYPSIEPASRVTNFALPQIKMELRQQVKTLEGKLTGSGIQQELQDLVTPGFIQLINKKNLTIGQVKYIEELLADISMEPLLSTQLLTGLLIVRDFNLPEFFLYCVNNIQDKLDDLPGLHEQKEFLLQEKNMLYDLALRSAKSANVQSSMLYRELNSFLDEKYLFLKQLVKVRKDAMRDQQQPLSGLRFKINLSVPQFGLFIRMQMERDILSKEKVGDIFEFFAHHFYTANTALISPESLQKKSTDVEFTTAQKMKGHLIGMLNWLNTNYNLSNYN</sequence>
<gene>
    <name evidence="1" type="ORF">HDF23_000478</name>
</gene>
<organism evidence="1 2">
    <name type="scientific">Mucilaginibacter lappiensis</name>
    <dbReference type="NCBI Taxonomy" id="354630"/>
    <lineage>
        <taxon>Bacteria</taxon>
        <taxon>Pseudomonadati</taxon>
        <taxon>Bacteroidota</taxon>
        <taxon>Sphingobacteriia</taxon>
        <taxon>Sphingobacteriales</taxon>
        <taxon>Sphingobacteriaceae</taxon>
        <taxon>Mucilaginibacter</taxon>
    </lineage>
</organism>
<dbReference type="RefSeq" id="WP_076369745.1">
    <property type="nucleotide sequence ID" value="NZ_FTMG01000001.1"/>
</dbReference>
<comment type="caution">
    <text evidence="1">The sequence shown here is derived from an EMBL/GenBank/DDBJ whole genome shotgun (WGS) entry which is preliminary data.</text>
</comment>
<name>A0ABR6PDC1_9SPHI</name>
<evidence type="ECO:0000313" key="2">
    <source>
        <dbReference type="Proteomes" id="UP000541583"/>
    </source>
</evidence>
<evidence type="ECO:0000313" key="1">
    <source>
        <dbReference type="EMBL" id="MBB6107748.1"/>
    </source>
</evidence>
<proteinExistence type="predicted"/>
<dbReference type="EMBL" id="JACHCB010000001">
    <property type="protein sequence ID" value="MBB6107748.1"/>
    <property type="molecule type" value="Genomic_DNA"/>
</dbReference>
<accession>A0ABR6PDC1</accession>
<keyword evidence="2" id="KW-1185">Reference proteome</keyword>
<dbReference type="Proteomes" id="UP000541583">
    <property type="component" value="Unassembled WGS sequence"/>
</dbReference>
<reference evidence="1 2" key="1">
    <citation type="submission" date="2020-08" db="EMBL/GenBank/DDBJ databases">
        <title>Genomic Encyclopedia of Type Strains, Phase IV (KMG-V): Genome sequencing to study the core and pangenomes of soil and plant-associated prokaryotes.</title>
        <authorList>
            <person name="Whitman W."/>
        </authorList>
    </citation>
    <scope>NUCLEOTIDE SEQUENCE [LARGE SCALE GENOMIC DNA]</scope>
    <source>
        <strain evidence="1 2">ANJLi2</strain>
    </source>
</reference>
<protein>
    <submittedName>
        <fullName evidence="1">Uncharacterized protein</fullName>
    </submittedName>
</protein>